<dbReference type="InterPro" id="IPR016181">
    <property type="entry name" value="Acyl_CoA_acyltransferase"/>
</dbReference>
<dbReference type="CDD" id="cd04301">
    <property type="entry name" value="NAT_SF"/>
    <property type="match status" value="1"/>
</dbReference>
<dbReference type="EMBL" id="FPIP01000002">
    <property type="protein sequence ID" value="SFW22558.1"/>
    <property type="molecule type" value="Genomic_DNA"/>
</dbReference>
<dbReference type="Pfam" id="PF00583">
    <property type="entry name" value="Acetyltransf_1"/>
    <property type="match status" value="1"/>
</dbReference>
<keyword evidence="2" id="KW-0808">Transferase</keyword>
<accession>A0A1K1MKT5</accession>
<proteinExistence type="predicted"/>
<evidence type="ECO:0000259" key="1">
    <source>
        <dbReference type="PROSITE" id="PS51186"/>
    </source>
</evidence>
<dbReference type="PROSITE" id="PS51186">
    <property type="entry name" value="GNAT"/>
    <property type="match status" value="1"/>
</dbReference>
<dbReference type="SUPFAM" id="SSF55729">
    <property type="entry name" value="Acyl-CoA N-acyltransferases (Nat)"/>
    <property type="match status" value="1"/>
</dbReference>
<dbReference type="Proteomes" id="UP000183461">
    <property type="component" value="Unassembled WGS sequence"/>
</dbReference>
<name>A0A1K1MKT5_RUMFL</name>
<gene>
    <name evidence="2" type="ORF">SAMN02910280_1212</name>
</gene>
<reference evidence="2 3" key="1">
    <citation type="submission" date="2016-11" db="EMBL/GenBank/DDBJ databases">
        <authorList>
            <person name="Jaros S."/>
            <person name="Januszkiewicz K."/>
            <person name="Wedrychowicz H."/>
        </authorList>
    </citation>
    <scope>NUCLEOTIDE SEQUENCE [LARGE SCALE GENOMIC DNA]</scope>
    <source>
        <strain evidence="2 3">YL228</strain>
    </source>
</reference>
<sequence>MKNTAMFKALFSRKDKPIEFEVVIEQEDYYLSIKAINNGKRLAFITCVIEDDNRIMIGDIRHAQSKYFNHSIGSAMMKKLIEYAENNDYRELYGNLSVVDSDHKNRLHHFYNKFGFEIIEYPETKDLYYGEIRRKI</sequence>
<dbReference type="GO" id="GO:0016747">
    <property type="term" value="F:acyltransferase activity, transferring groups other than amino-acyl groups"/>
    <property type="evidence" value="ECO:0007669"/>
    <property type="project" value="InterPro"/>
</dbReference>
<protein>
    <submittedName>
        <fullName evidence="2">Acetyltransferase (GNAT) family protein</fullName>
    </submittedName>
</protein>
<feature type="domain" description="N-acetyltransferase" evidence="1">
    <location>
        <begin position="1"/>
        <end position="135"/>
    </location>
</feature>
<organism evidence="2 3">
    <name type="scientific">Ruminococcus flavefaciens</name>
    <dbReference type="NCBI Taxonomy" id="1265"/>
    <lineage>
        <taxon>Bacteria</taxon>
        <taxon>Bacillati</taxon>
        <taxon>Bacillota</taxon>
        <taxon>Clostridia</taxon>
        <taxon>Eubacteriales</taxon>
        <taxon>Oscillospiraceae</taxon>
        <taxon>Ruminococcus</taxon>
    </lineage>
</organism>
<evidence type="ECO:0000313" key="3">
    <source>
        <dbReference type="Proteomes" id="UP000183461"/>
    </source>
</evidence>
<dbReference type="Gene3D" id="3.40.630.30">
    <property type="match status" value="1"/>
</dbReference>
<dbReference type="InterPro" id="IPR000182">
    <property type="entry name" value="GNAT_dom"/>
</dbReference>
<evidence type="ECO:0000313" key="2">
    <source>
        <dbReference type="EMBL" id="SFW22558.1"/>
    </source>
</evidence>
<dbReference type="AlphaFoldDB" id="A0A1K1MKT5"/>